<dbReference type="Proteomes" id="UP000317078">
    <property type="component" value="Unassembled WGS sequence"/>
</dbReference>
<dbReference type="InterPro" id="IPR029044">
    <property type="entry name" value="Nucleotide-diphossugar_trans"/>
</dbReference>
<protein>
    <submittedName>
        <fullName evidence="6">Glycosyltransferase</fullName>
    </submittedName>
</protein>
<dbReference type="RefSeq" id="WP_140884922.1">
    <property type="nucleotide sequence ID" value="NZ_RCZP01000018.1"/>
</dbReference>
<comment type="similarity">
    <text evidence="1">Belongs to the glycosyltransferase 2 family.</text>
</comment>
<feature type="domain" description="Galactofuranosyltransferase-2 C-terminal" evidence="5">
    <location>
        <begin position="443"/>
        <end position="618"/>
    </location>
</feature>
<evidence type="ECO:0000256" key="3">
    <source>
        <dbReference type="ARBA" id="ARBA00022679"/>
    </source>
</evidence>
<dbReference type="EMBL" id="RCZP01000018">
    <property type="protein sequence ID" value="TPG53219.1"/>
    <property type="molecule type" value="Genomic_DNA"/>
</dbReference>
<evidence type="ECO:0000313" key="7">
    <source>
        <dbReference type="Proteomes" id="UP000317078"/>
    </source>
</evidence>
<dbReference type="Pfam" id="PF19320">
    <property type="entry name" value="GlfT2_domain3"/>
    <property type="match status" value="1"/>
</dbReference>
<reference evidence="6 7" key="1">
    <citation type="journal article" date="2019" name="Environ. Microbiol.">
        <title>Species interactions and distinct microbial communities in high Arctic permafrost affected cryosols are associated with the CH4 and CO2 gas fluxes.</title>
        <authorList>
            <person name="Altshuler I."/>
            <person name="Hamel J."/>
            <person name="Turney S."/>
            <person name="Magnuson E."/>
            <person name="Levesque R."/>
            <person name="Greer C."/>
            <person name="Whyte L.G."/>
        </authorList>
    </citation>
    <scope>NUCLEOTIDE SEQUENCE [LARGE SCALE GENOMIC DNA]</scope>
    <source>
        <strain evidence="6 7">S9.3B</strain>
    </source>
</reference>
<evidence type="ECO:0000256" key="2">
    <source>
        <dbReference type="ARBA" id="ARBA00022676"/>
    </source>
</evidence>
<keyword evidence="3 6" id="KW-0808">Transferase</keyword>
<comment type="caution">
    <text evidence="6">The sequence shown here is derived from an EMBL/GenBank/DDBJ whole genome shotgun (WGS) entry which is preliminary data.</text>
</comment>
<dbReference type="Pfam" id="PF17994">
    <property type="entry name" value="Glft2_N"/>
    <property type="match status" value="1"/>
</dbReference>
<organism evidence="6 7">
    <name type="scientific">Muricoccus nepalensis</name>
    <dbReference type="NCBI Taxonomy" id="1854500"/>
    <lineage>
        <taxon>Bacteria</taxon>
        <taxon>Pseudomonadati</taxon>
        <taxon>Pseudomonadota</taxon>
        <taxon>Alphaproteobacteria</taxon>
        <taxon>Acetobacterales</taxon>
        <taxon>Roseomonadaceae</taxon>
        <taxon>Muricoccus</taxon>
    </lineage>
</organism>
<proteinExistence type="inferred from homology"/>
<accession>A0A502FV02</accession>
<dbReference type="GO" id="GO:0016757">
    <property type="term" value="F:glycosyltransferase activity"/>
    <property type="evidence" value="ECO:0007669"/>
    <property type="project" value="UniProtKB-KW"/>
</dbReference>
<gene>
    <name evidence="6" type="ORF">EAH89_16995</name>
</gene>
<evidence type="ECO:0000259" key="5">
    <source>
        <dbReference type="Pfam" id="PF19320"/>
    </source>
</evidence>
<evidence type="ECO:0000256" key="1">
    <source>
        <dbReference type="ARBA" id="ARBA00006739"/>
    </source>
</evidence>
<keyword evidence="7" id="KW-1185">Reference proteome</keyword>
<evidence type="ECO:0000313" key="6">
    <source>
        <dbReference type="EMBL" id="TPG53219.1"/>
    </source>
</evidence>
<sequence length="626" mass="69502">MALDTTEERSGAMEAGSAGGALRLQRVPLDRPAALRDLYWRAGRDGRPAPEAVAPGARGGLRVEAGATAAFDTYFGAFFEHHWRRHTPLTAFSLSVEVEGRARLMLWRLTTHGEEPMLLHDGTAEGRAEIAIPQDAANFRQAGMVWFELTALDGPAVLHSAEWLAPGAAPRPVGLAVVICTFNREDDLAKVLAEVAGDPELRAEGRGLERVFVVNQGRPGLLGHPGIAPQAARLEGVLRVVEQGNFGGAGGFGRGLLEALDDPAVTHVAFIDDDVRLEPESLLRMASFFAVSEGQECLGGQMLDGIRPTTLYEGGAIVRDNWAVHALSHQLDLRSRAVLAGLLEVQAMHYNGWWCFAFPKRLVAEHGMPLPCFIRGDDLEWGLRLHDAGVPTVPLPGVSIWHEPFYMKRNGWQIYYETRNTLICAALHMNFAPRHAATQVLSQLMTYLLTYRYYAAALVIRGVEDFLRGPAILDEDPAALHASLGELRLLHPEGSVPRERVLWDASLAEVPRSRRRHGTALVKALWRNWSAPTGPEARPRRVPVRDLIWYRIPGSDAVALETYWDRELPVFRRDRARFRTLLRAGLRAVRALYRAAPGLRAEWRRERPRITSVAHWRAYLGLPPRG</sequence>
<dbReference type="InterPro" id="IPR045699">
    <property type="entry name" value="GlfT2_C"/>
</dbReference>
<dbReference type="Pfam" id="PF13641">
    <property type="entry name" value="Glyco_tranf_2_3"/>
    <property type="match status" value="1"/>
</dbReference>
<dbReference type="InterPro" id="IPR040492">
    <property type="entry name" value="GlfT2_N"/>
</dbReference>
<name>A0A502FV02_9PROT</name>
<keyword evidence="2" id="KW-0328">Glycosyltransferase</keyword>
<dbReference type="Gene3D" id="3.90.550.60">
    <property type="match status" value="1"/>
</dbReference>
<dbReference type="PANTHER" id="PTHR43179">
    <property type="entry name" value="RHAMNOSYLTRANSFERASE WBBL"/>
    <property type="match status" value="1"/>
</dbReference>
<dbReference type="SUPFAM" id="SSF53448">
    <property type="entry name" value="Nucleotide-diphospho-sugar transferases"/>
    <property type="match status" value="1"/>
</dbReference>
<dbReference type="PANTHER" id="PTHR43179:SF12">
    <property type="entry name" value="GALACTOFURANOSYLTRANSFERASE GLFT2"/>
    <property type="match status" value="1"/>
</dbReference>
<feature type="domain" description="Galactofuranosyltransferase GlfT2 N-terminal" evidence="4">
    <location>
        <begin position="32"/>
        <end position="166"/>
    </location>
</feature>
<dbReference type="CDD" id="cd00761">
    <property type="entry name" value="Glyco_tranf_GTA_type"/>
    <property type="match status" value="1"/>
</dbReference>
<evidence type="ECO:0000259" key="4">
    <source>
        <dbReference type="Pfam" id="PF17994"/>
    </source>
</evidence>
<dbReference type="OrthoDB" id="5148555at2"/>
<dbReference type="AlphaFoldDB" id="A0A502FV02"/>